<sequence length="181" mass="21067">MKKRLLPLFPYLKDMREQSEIFHSLRPIHFIFKKIDAKVPDNYNGKRPFIGIVVTVNGIEYVAPLSSPKPQLERINNSKPSVFKMFSRKDANDFLGVINLNYMIPYLASEVTLLDVDNIQDHKYKNLLQKQHEYIKINKEEISSKATKLHDLVRNKKQDHFVSISCDFDALENALKSFQAT</sequence>
<name>A0A1X9QDA5_ECOLX</name>
<dbReference type="RefSeq" id="WP_172690073.1">
    <property type="nucleotide sequence ID" value="NZ_KY446064.1"/>
</dbReference>
<dbReference type="AlphaFoldDB" id="A0A1X9QDA5"/>
<evidence type="ECO:0008006" key="2">
    <source>
        <dbReference type="Google" id="ProtNLM"/>
    </source>
</evidence>
<protein>
    <recommendedName>
        <fullName evidence="2">Type III toxin-antitoxin system ToxN/AbiQ family toxin</fullName>
    </recommendedName>
</protein>
<reference evidence="1" key="1">
    <citation type="submission" date="2017-01" db="EMBL/GenBank/DDBJ databases">
        <title>Expanding landscapes of the diversified mcr-1-bearing plasmid reservoirs amongst gut microbiota.</title>
        <authorList>
            <person name="Wang Q."/>
            <person name="Sun J."/>
            <person name="Li J."/>
            <person name="Ding Y."/>
            <person name="Li X.-P."/>
            <person name="Lin J."/>
            <person name="Hassan B."/>
            <person name="Feng Y."/>
        </authorList>
    </citation>
    <scope>NUCLEOTIDE SEQUENCE</scope>
    <source>
        <strain evidence="1">GD81</strain>
        <plasmid evidence="1">pGD81-1</plasmid>
    </source>
</reference>
<accession>A0A1X9QDA5</accession>
<dbReference type="GO" id="GO:0003723">
    <property type="term" value="F:RNA binding"/>
    <property type="evidence" value="ECO:0007669"/>
    <property type="project" value="InterPro"/>
</dbReference>
<organism evidence="1">
    <name type="scientific">Escherichia coli</name>
    <dbReference type="NCBI Taxonomy" id="562"/>
    <lineage>
        <taxon>Bacteria</taxon>
        <taxon>Pseudomonadati</taxon>
        <taxon>Pseudomonadota</taxon>
        <taxon>Gammaproteobacteria</taxon>
        <taxon>Enterobacterales</taxon>
        <taxon>Enterobacteriaceae</taxon>
        <taxon>Escherichia</taxon>
    </lineage>
</organism>
<geneLocation type="plasmid" evidence="1">
    <name>pGD81-1</name>
</geneLocation>
<dbReference type="InterPro" id="IPR025911">
    <property type="entry name" value="ToxN/AbiQ_toxin"/>
</dbReference>
<dbReference type="EMBL" id="KY446064">
    <property type="protein sequence ID" value="ARQ20530.1"/>
    <property type="molecule type" value="Genomic_DNA"/>
</dbReference>
<dbReference type="Gene3D" id="3.10.129.130">
    <property type="match status" value="1"/>
</dbReference>
<dbReference type="InterPro" id="IPR053735">
    <property type="entry name" value="Type_III_TA_endoRNase"/>
</dbReference>
<keyword evidence="1" id="KW-0614">Plasmid</keyword>
<evidence type="ECO:0000313" key="1">
    <source>
        <dbReference type="EMBL" id="ARQ20530.1"/>
    </source>
</evidence>
<dbReference type="GO" id="GO:0004521">
    <property type="term" value="F:RNA endonuclease activity"/>
    <property type="evidence" value="ECO:0007669"/>
    <property type="project" value="InterPro"/>
</dbReference>
<dbReference type="Pfam" id="PF13958">
    <property type="entry name" value="ToxN_toxin"/>
    <property type="match status" value="1"/>
</dbReference>
<proteinExistence type="predicted"/>